<dbReference type="InterPro" id="IPR001315">
    <property type="entry name" value="CARD"/>
</dbReference>
<dbReference type="InterPro" id="IPR011029">
    <property type="entry name" value="DEATH-like_dom_sf"/>
</dbReference>
<dbReference type="AlphaFoldDB" id="A0AAY4AU28"/>
<feature type="domain" description="Death" evidence="1">
    <location>
        <begin position="118"/>
        <end position="187"/>
    </location>
</feature>
<dbReference type="GO" id="GO:0070513">
    <property type="term" value="F:death domain binding"/>
    <property type="evidence" value="ECO:0007669"/>
    <property type="project" value="InterPro"/>
</dbReference>
<dbReference type="SUPFAM" id="SSF47986">
    <property type="entry name" value="DEATH domain"/>
    <property type="match status" value="2"/>
</dbReference>
<organism evidence="3 4">
    <name type="scientific">Denticeps clupeoides</name>
    <name type="common">denticle herring</name>
    <dbReference type="NCBI Taxonomy" id="299321"/>
    <lineage>
        <taxon>Eukaryota</taxon>
        <taxon>Metazoa</taxon>
        <taxon>Chordata</taxon>
        <taxon>Craniata</taxon>
        <taxon>Vertebrata</taxon>
        <taxon>Euteleostomi</taxon>
        <taxon>Actinopterygii</taxon>
        <taxon>Neopterygii</taxon>
        <taxon>Teleostei</taxon>
        <taxon>Clupei</taxon>
        <taxon>Clupeiformes</taxon>
        <taxon>Denticipitoidei</taxon>
        <taxon>Denticipitidae</taxon>
        <taxon>Denticeps</taxon>
    </lineage>
</organism>
<dbReference type="InterPro" id="IPR000488">
    <property type="entry name" value="Death_dom"/>
</dbReference>
<name>A0AAY4AU28_9TELE</name>
<evidence type="ECO:0000259" key="1">
    <source>
        <dbReference type="PROSITE" id="PS50017"/>
    </source>
</evidence>
<evidence type="ECO:0000313" key="3">
    <source>
        <dbReference type="Ensembl" id="ENSDCDP00010012322.1"/>
    </source>
</evidence>
<gene>
    <name evidence="3" type="primary">CRADD</name>
</gene>
<dbReference type="GO" id="GO:0007165">
    <property type="term" value="P:signal transduction"/>
    <property type="evidence" value="ECO:0007669"/>
    <property type="project" value="InterPro"/>
</dbReference>
<dbReference type="Ensembl" id="ENSDCDT00010012918.1">
    <property type="protein sequence ID" value="ENSDCDP00010012322.1"/>
    <property type="gene ID" value="ENSDCDG00010005516.1"/>
</dbReference>
<sequence>MNASHKEILLKLRLKLSENISVDDTVLQYLYQEGVLTQSHVEEIQTLASNKKRTLKLLDVLPTRGSTAFELFLQSLEFEYPWVKEELEQELDASGQRDTGGAIETWSVPDSILQTVPSDQHLNQLASRLGSEWQTILLDLGLSPGAVYRCSANHPFSVQSQILAGLILWKQSSGRVATFYRLLQSLQAAALHPSILNGLFP</sequence>
<reference evidence="3" key="3">
    <citation type="submission" date="2025-09" db="UniProtKB">
        <authorList>
            <consortium name="Ensembl"/>
        </authorList>
    </citation>
    <scope>IDENTIFICATION</scope>
</reference>
<keyword evidence="4" id="KW-1185">Reference proteome</keyword>
<dbReference type="GeneID" id="114764994"/>
<dbReference type="GO" id="GO:0002020">
    <property type="term" value="F:protease binding"/>
    <property type="evidence" value="ECO:0007669"/>
    <property type="project" value="InterPro"/>
</dbReference>
<dbReference type="PROSITE" id="PS50017">
    <property type="entry name" value="DEATH_DOMAIN"/>
    <property type="match status" value="1"/>
</dbReference>
<dbReference type="PROSITE" id="PS50209">
    <property type="entry name" value="CARD"/>
    <property type="match status" value="1"/>
</dbReference>
<dbReference type="InterPro" id="IPR037939">
    <property type="entry name" value="CRADD"/>
</dbReference>
<dbReference type="PANTHER" id="PTHR15034">
    <property type="entry name" value="DEATH DOMAIN-CONTAINING PROTEIN CRADD"/>
    <property type="match status" value="1"/>
</dbReference>
<dbReference type="Pfam" id="PF00531">
    <property type="entry name" value="Death"/>
    <property type="match status" value="1"/>
</dbReference>
<reference evidence="3" key="2">
    <citation type="submission" date="2025-08" db="UniProtKB">
        <authorList>
            <consortium name="Ensembl"/>
        </authorList>
    </citation>
    <scope>IDENTIFICATION</scope>
</reference>
<dbReference type="Gene3D" id="1.10.533.10">
    <property type="entry name" value="Death Domain, Fas"/>
    <property type="match status" value="2"/>
</dbReference>
<feature type="domain" description="CARD" evidence="2">
    <location>
        <begin position="1"/>
        <end position="91"/>
    </location>
</feature>
<accession>A0AAY4AU28</accession>
<proteinExistence type="predicted"/>
<evidence type="ECO:0000313" key="4">
    <source>
        <dbReference type="Proteomes" id="UP000694580"/>
    </source>
</evidence>
<dbReference type="PANTHER" id="PTHR15034:SF5">
    <property type="entry name" value="DEATH DOMAIN-CONTAINING PROTEIN CRADD"/>
    <property type="match status" value="1"/>
</dbReference>
<dbReference type="Proteomes" id="UP000694580">
    <property type="component" value="Chromosome 15"/>
</dbReference>
<dbReference type="Pfam" id="PF00619">
    <property type="entry name" value="CARD"/>
    <property type="match status" value="1"/>
</dbReference>
<dbReference type="SMART" id="SM00114">
    <property type="entry name" value="CARD"/>
    <property type="match status" value="1"/>
</dbReference>
<reference evidence="3 4" key="1">
    <citation type="submission" date="2020-06" db="EMBL/GenBank/DDBJ databases">
        <authorList>
            <consortium name="Wellcome Sanger Institute Data Sharing"/>
        </authorList>
    </citation>
    <scope>NUCLEOTIDE SEQUENCE [LARGE SCALE GENOMIC DNA]</scope>
</reference>
<protein>
    <submittedName>
        <fullName evidence="3">Uncharacterized protein</fullName>
    </submittedName>
</protein>
<dbReference type="RefSeq" id="XP_028810848.1">
    <property type="nucleotide sequence ID" value="XM_028955015.1"/>
</dbReference>
<dbReference type="GeneTree" id="ENSGT00390000014448"/>
<dbReference type="GO" id="GO:0042981">
    <property type="term" value="P:regulation of apoptotic process"/>
    <property type="evidence" value="ECO:0007669"/>
    <property type="project" value="InterPro"/>
</dbReference>
<evidence type="ECO:0000259" key="2">
    <source>
        <dbReference type="PROSITE" id="PS50209"/>
    </source>
</evidence>